<accession>A0ABW4FDN5</accession>
<organism evidence="2 3">
    <name type="scientific">Pseudonocardia yunnanensis</name>
    <dbReference type="NCBI Taxonomy" id="58107"/>
    <lineage>
        <taxon>Bacteria</taxon>
        <taxon>Bacillati</taxon>
        <taxon>Actinomycetota</taxon>
        <taxon>Actinomycetes</taxon>
        <taxon>Pseudonocardiales</taxon>
        <taxon>Pseudonocardiaceae</taxon>
        <taxon>Pseudonocardia</taxon>
    </lineage>
</organism>
<dbReference type="InterPro" id="IPR011059">
    <property type="entry name" value="Metal-dep_hydrolase_composite"/>
</dbReference>
<sequence length="538" mass="57059">MYDLVLKGGTVVDGTGAPVRSADVGIRDGRIAEIGRIARSEGQRYLDVSGAVVCPGFIDLHSHADYTVFSAPEAVTQSAQGVTTLVTGNCGFSPFPVLPEHAEELRSHGDFLDDGLTWEWSTAGEYAAAVDRLPLGVNIAPQVGHSALRIAVLGLEDRRPDDAELARMRELARAALADGVAGLSSGLIYAPASYAAPEELAAVAAEAARFGRVYSTHIRDEGDYLDTAIDEAIEVGRSTGVRVEISHLKAVGPANWGRVGAVMDQIAAARGDGVDVHADQYPYAAGSTTLTTRLPGWSMEGGVPELLRRLSDPAVCDRIVAELEADDMWSFLAPRIVVADTPEGPFRRFVGEDLATIAAAIGETPARAMLEVLRGQLGTVSIIMHGMAEDDVRTALADPAVAVASDGWVLGCPGDGRPHPRSFGTFVRVLGRYTRDEGLLDLPTAVAKMTSLPASRLGWTDRGVLRPGAVADVACFDPDRVGDPSTFSEPWQLAEGVIHKLLRGQPVWENGAFTGAAAGQVVRTVSEKGRIRQHHDPS</sequence>
<proteinExistence type="predicted"/>
<gene>
    <name evidence="2" type="ORF">ACFSJD_42300</name>
</gene>
<protein>
    <submittedName>
        <fullName evidence="2">Amidohydrolase family protein</fullName>
    </submittedName>
</protein>
<dbReference type="InterPro" id="IPR013108">
    <property type="entry name" value="Amidohydro_3"/>
</dbReference>
<dbReference type="CDD" id="cd01297">
    <property type="entry name" value="D-aminoacylase"/>
    <property type="match status" value="1"/>
</dbReference>
<dbReference type="InterPro" id="IPR050378">
    <property type="entry name" value="Metallo-dep_Hydrolases_sf"/>
</dbReference>
<dbReference type="SUPFAM" id="SSF51556">
    <property type="entry name" value="Metallo-dependent hydrolases"/>
    <property type="match status" value="1"/>
</dbReference>
<dbReference type="InterPro" id="IPR032466">
    <property type="entry name" value="Metal_Hydrolase"/>
</dbReference>
<dbReference type="Proteomes" id="UP001597114">
    <property type="component" value="Unassembled WGS sequence"/>
</dbReference>
<evidence type="ECO:0000313" key="2">
    <source>
        <dbReference type="EMBL" id="MFD1524180.1"/>
    </source>
</evidence>
<dbReference type="Gene3D" id="3.20.20.140">
    <property type="entry name" value="Metal-dependent hydrolases"/>
    <property type="match status" value="1"/>
</dbReference>
<dbReference type="PANTHER" id="PTHR11647">
    <property type="entry name" value="HYDRANTOINASE/DIHYDROPYRIMIDINASE FAMILY MEMBER"/>
    <property type="match status" value="1"/>
</dbReference>
<dbReference type="Pfam" id="PF07969">
    <property type="entry name" value="Amidohydro_3"/>
    <property type="match status" value="1"/>
</dbReference>
<evidence type="ECO:0000313" key="3">
    <source>
        <dbReference type="Proteomes" id="UP001597114"/>
    </source>
</evidence>
<dbReference type="Gene3D" id="2.30.40.10">
    <property type="entry name" value="Urease, subunit C, domain 1"/>
    <property type="match status" value="1"/>
</dbReference>
<dbReference type="InterPro" id="IPR023100">
    <property type="entry name" value="D-aminoacylase_insert_dom_sf"/>
</dbReference>
<keyword evidence="3" id="KW-1185">Reference proteome</keyword>
<dbReference type="PANTHER" id="PTHR11647:SF1">
    <property type="entry name" value="COLLAPSIN RESPONSE MEDIATOR PROTEIN"/>
    <property type="match status" value="1"/>
</dbReference>
<evidence type="ECO:0000259" key="1">
    <source>
        <dbReference type="Pfam" id="PF07969"/>
    </source>
</evidence>
<reference evidence="3" key="1">
    <citation type="journal article" date="2019" name="Int. J. Syst. Evol. Microbiol.">
        <title>The Global Catalogue of Microorganisms (GCM) 10K type strain sequencing project: providing services to taxonomists for standard genome sequencing and annotation.</title>
        <authorList>
            <consortium name="The Broad Institute Genomics Platform"/>
            <consortium name="The Broad Institute Genome Sequencing Center for Infectious Disease"/>
            <person name="Wu L."/>
            <person name="Ma J."/>
        </authorList>
    </citation>
    <scope>NUCLEOTIDE SEQUENCE [LARGE SCALE GENOMIC DNA]</scope>
    <source>
        <strain evidence="3">CCM 7043</strain>
    </source>
</reference>
<dbReference type="EMBL" id="JBHUCO010000077">
    <property type="protein sequence ID" value="MFD1524180.1"/>
    <property type="molecule type" value="Genomic_DNA"/>
</dbReference>
<dbReference type="Gene3D" id="3.30.1490.130">
    <property type="entry name" value="D-aminoacylase. Domain 3"/>
    <property type="match status" value="1"/>
</dbReference>
<feature type="domain" description="Amidohydrolase 3" evidence="1">
    <location>
        <begin position="47"/>
        <end position="507"/>
    </location>
</feature>
<dbReference type="RefSeq" id="WP_344728369.1">
    <property type="nucleotide sequence ID" value="NZ_BAAAUS010000051.1"/>
</dbReference>
<dbReference type="SUPFAM" id="SSF51338">
    <property type="entry name" value="Composite domain of metallo-dependent hydrolases"/>
    <property type="match status" value="1"/>
</dbReference>
<name>A0ABW4FDN5_9PSEU</name>
<comment type="caution">
    <text evidence="2">The sequence shown here is derived from an EMBL/GenBank/DDBJ whole genome shotgun (WGS) entry which is preliminary data.</text>
</comment>